<keyword evidence="6 10" id="KW-0464">Manganese</keyword>
<comment type="catalytic activity">
    <reaction evidence="7">
        <text>a 3'-end 3'-phospho-ribonucleotide-RNA + a 5'-end dephospho-ribonucleoside-RNA + GTP = a ribonucleotidyl-ribonucleotide-RNA + GMP + diphosphate</text>
        <dbReference type="Rhea" id="RHEA:68076"/>
        <dbReference type="Rhea" id="RHEA-COMP:10463"/>
        <dbReference type="Rhea" id="RHEA-COMP:13936"/>
        <dbReference type="Rhea" id="RHEA-COMP:17355"/>
        <dbReference type="ChEBI" id="CHEBI:33019"/>
        <dbReference type="ChEBI" id="CHEBI:37565"/>
        <dbReference type="ChEBI" id="CHEBI:58115"/>
        <dbReference type="ChEBI" id="CHEBI:83062"/>
        <dbReference type="ChEBI" id="CHEBI:138284"/>
        <dbReference type="ChEBI" id="CHEBI:173118"/>
        <dbReference type="EC" id="6.5.1.8"/>
    </reaction>
</comment>
<dbReference type="GO" id="GO:0005634">
    <property type="term" value="C:nucleus"/>
    <property type="evidence" value="ECO:0007669"/>
    <property type="project" value="TreeGrafter"/>
</dbReference>
<dbReference type="GO" id="GO:0005525">
    <property type="term" value="F:GTP binding"/>
    <property type="evidence" value="ECO:0007669"/>
    <property type="project" value="UniProtKB-KW"/>
</dbReference>
<dbReference type="GO" id="GO:0072669">
    <property type="term" value="C:tRNA-splicing ligase complex"/>
    <property type="evidence" value="ECO:0007669"/>
    <property type="project" value="TreeGrafter"/>
</dbReference>
<dbReference type="PANTHER" id="PTHR11118">
    <property type="entry name" value="RNA-SPLICING LIGASE RTCB HOMOLOG"/>
    <property type="match status" value="1"/>
</dbReference>
<evidence type="ECO:0000256" key="9">
    <source>
        <dbReference type="PIRSR" id="PIRSR601233-2"/>
    </source>
</evidence>
<reference evidence="12" key="2">
    <citation type="submission" date="2024-10" db="UniProtKB">
        <authorList>
            <consortium name="EnsemblProtists"/>
        </authorList>
    </citation>
    <scope>IDENTIFICATION</scope>
</reference>
<accession>A0A0D3L0T4</accession>
<evidence type="ECO:0000256" key="10">
    <source>
        <dbReference type="PIRSR" id="PIRSR601233-3"/>
    </source>
</evidence>
<reference evidence="13" key="1">
    <citation type="journal article" date="2013" name="Nature">
        <title>Pan genome of the phytoplankton Emiliania underpins its global distribution.</title>
        <authorList>
            <person name="Read B.A."/>
            <person name="Kegel J."/>
            <person name="Klute M.J."/>
            <person name="Kuo A."/>
            <person name="Lefebvre S.C."/>
            <person name="Maumus F."/>
            <person name="Mayer C."/>
            <person name="Miller J."/>
            <person name="Monier A."/>
            <person name="Salamov A."/>
            <person name="Young J."/>
            <person name="Aguilar M."/>
            <person name="Claverie J.M."/>
            <person name="Frickenhaus S."/>
            <person name="Gonzalez K."/>
            <person name="Herman E.K."/>
            <person name="Lin Y.C."/>
            <person name="Napier J."/>
            <person name="Ogata H."/>
            <person name="Sarno A.F."/>
            <person name="Shmutz J."/>
            <person name="Schroeder D."/>
            <person name="de Vargas C."/>
            <person name="Verret F."/>
            <person name="von Dassow P."/>
            <person name="Valentin K."/>
            <person name="Van de Peer Y."/>
            <person name="Wheeler G."/>
            <person name="Dacks J.B."/>
            <person name="Delwiche C.F."/>
            <person name="Dyhrman S.T."/>
            <person name="Glockner G."/>
            <person name="John U."/>
            <person name="Richards T."/>
            <person name="Worden A.Z."/>
            <person name="Zhang X."/>
            <person name="Grigoriev I.V."/>
            <person name="Allen A.E."/>
            <person name="Bidle K."/>
            <person name="Borodovsky M."/>
            <person name="Bowler C."/>
            <person name="Brownlee C."/>
            <person name="Cock J.M."/>
            <person name="Elias M."/>
            <person name="Gladyshev V.N."/>
            <person name="Groth M."/>
            <person name="Guda C."/>
            <person name="Hadaegh A."/>
            <person name="Iglesias-Rodriguez M.D."/>
            <person name="Jenkins J."/>
            <person name="Jones B.M."/>
            <person name="Lawson T."/>
            <person name="Leese F."/>
            <person name="Lindquist E."/>
            <person name="Lobanov A."/>
            <person name="Lomsadze A."/>
            <person name="Malik S.B."/>
            <person name="Marsh M.E."/>
            <person name="Mackinder L."/>
            <person name="Mock T."/>
            <person name="Mueller-Roeber B."/>
            <person name="Pagarete A."/>
            <person name="Parker M."/>
            <person name="Probert I."/>
            <person name="Quesneville H."/>
            <person name="Raines C."/>
            <person name="Rensing S.A."/>
            <person name="Riano-Pachon D.M."/>
            <person name="Richier S."/>
            <person name="Rokitta S."/>
            <person name="Shiraiwa Y."/>
            <person name="Soanes D.M."/>
            <person name="van der Giezen M."/>
            <person name="Wahlund T.M."/>
            <person name="Williams B."/>
            <person name="Wilson W."/>
            <person name="Wolfe G."/>
            <person name="Wurch L.L."/>
        </authorList>
    </citation>
    <scope>NUCLEOTIDE SEQUENCE</scope>
</reference>
<feature type="binding site" evidence="10">
    <location>
        <position position="129"/>
    </location>
    <ligand>
        <name>Mn(2+)</name>
        <dbReference type="ChEBI" id="CHEBI:29035"/>
        <label>1</label>
    </ligand>
</feature>
<sequence>MAASSSQSSLPARGYEDELAFLKQETPYRWRIDLGFVPQMRVPGHVYVNEALQPLLWSELRQFAGSSSTSGFLPALKQIANVAALPGIVGHSIGLPDAHSGYGFAIGNVAAFDMDDPDAVVSPGGVGFDINCGVRLLRTNLTEAAVADRREALAQSLFDHIPVGVGSQGVIPSSSDSLQRALELGMDWSVREGYAWAEDKEHCEESGRMLTASPASVSARAKKRGVRPLLDRATRGPSKSPRRPVPDARSPPLAGLPQLGTLGAGNHYAEIQVVDRIFDKRAAAQMGLDFEGQESGGRACLSPPASPPLTRRPSAQAHRTTHHDHTRVTRNHGDATRESTRKTTLRTSRVATDALLQMERAMGRDDIRVNDRQLACARIGSAEGKQYLQAMAAAANYAWAFARTFGATPDDLEMGVVYDVSHNIAKAPLLVHRKGSTRAFPPHHPLIPLDYQFTGQPVLIGGTMGTCSYVLTGTEKGMADTWGSTCHGAGRAKSRAGSRRQLDYTEVLEALQQKGISIRVASPKLVMEESPESYKDVTEVVDTCHAAGISSKCVKLRPIAVIKG</sequence>
<dbReference type="Gene3D" id="3.90.1860.10">
    <property type="entry name" value="tRNA-splicing ligase RtcB"/>
    <property type="match status" value="2"/>
</dbReference>
<dbReference type="EC" id="6.5.1.8" evidence="1"/>
<dbReference type="InterPro" id="IPR036025">
    <property type="entry name" value="RtcB-like_sf"/>
</dbReference>
<dbReference type="Pfam" id="PF01139">
    <property type="entry name" value="RtcB"/>
    <property type="match status" value="3"/>
</dbReference>
<feature type="region of interest" description="Disordered" evidence="11">
    <location>
        <begin position="293"/>
        <end position="345"/>
    </location>
</feature>
<dbReference type="PROSITE" id="PS01288">
    <property type="entry name" value="UPF0027"/>
    <property type="match status" value="1"/>
</dbReference>
<keyword evidence="4 9" id="KW-0547">Nucleotide-binding</keyword>
<feature type="compositionally biased region" description="Basic and acidic residues" evidence="11">
    <location>
        <begin position="331"/>
        <end position="341"/>
    </location>
</feature>
<feature type="binding site" evidence="9">
    <location>
        <begin position="461"/>
        <end position="464"/>
    </location>
    <ligand>
        <name>GMP</name>
        <dbReference type="ChEBI" id="CHEBI:58115"/>
    </ligand>
</feature>
<feature type="binding site" evidence="9">
    <location>
        <position position="563"/>
    </location>
    <ligand>
        <name>GMP</name>
        <dbReference type="ChEBI" id="CHEBI:58115"/>
    </ligand>
</feature>
<dbReference type="GO" id="GO:0170057">
    <property type="term" value="F:RNA ligase (GTP) activity"/>
    <property type="evidence" value="ECO:0007669"/>
    <property type="project" value="UniProtKB-EC"/>
</dbReference>
<evidence type="ECO:0000256" key="8">
    <source>
        <dbReference type="PIRSR" id="PIRSR601233-1"/>
    </source>
</evidence>
<feature type="binding site" evidence="9">
    <location>
        <begin position="422"/>
        <end position="423"/>
    </location>
    <ligand>
        <name>GMP</name>
        <dbReference type="ChEBI" id="CHEBI:58115"/>
    </ligand>
</feature>
<dbReference type="InterPro" id="IPR001233">
    <property type="entry name" value="RtcB"/>
</dbReference>
<evidence type="ECO:0000256" key="4">
    <source>
        <dbReference type="ARBA" id="ARBA00022741"/>
    </source>
</evidence>
<comment type="cofactor">
    <cofactor evidence="10">
        <name>Mn(2+)</name>
        <dbReference type="ChEBI" id="CHEBI:29035"/>
    </cofactor>
    <text evidence="10">Binds 2 manganese ions per subunit.</text>
</comment>
<feature type="binding site" evidence="10">
    <location>
        <position position="422"/>
    </location>
    <ligand>
        <name>Mn(2+)</name>
        <dbReference type="ChEBI" id="CHEBI:29035"/>
        <label>2</label>
    </ligand>
</feature>
<keyword evidence="3 10" id="KW-0479">Metal-binding</keyword>
<dbReference type="GeneID" id="17286889"/>
<feature type="binding site" evidence="9">
    <location>
        <begin position="266"/>
        <end position="270"/>
    </location>
    <ligand>
        <name>GMP</name>
        <dbReference type="ChEBI" id="CHEBI:58115"/>
    </ligand>
</feature>
<name>A0A0D3L0T4_EMIH1</name>
<evidence type="ECO:0000313" key="13">
    <source>
        <dbReference type="Proteomes" id="UP000013827"/>
    </source>
</evidence>
<dbReference type="GO" id="GO:0046872">
    <property type="term" value="F:metal ion binding"/>
    <property type="evidence" value="ECO:0007669"/>
    <property type="project" value="UniProtKB-KW"/>
</dbReference>
<keyword evidence="2" id="KW-0436">Ligase</keyword>
<feature type="binding site" evidence="9">
    <location>
        <position position="468"/>
    </location>
    <ligand>
        <name>GMP</name>
        <dbReference type="ChEBI" id="CHEBI:58115"/>
    </ligand>
</feature>
<feature type="region of interest" description="Disordered" evidence="11">
    <location>
        <begin position="207"/>
        <end position="262"/>
    </location>
</feature>
<evidence type="ECO:0000256" key="2">
    <source>
        <dbReference type="ARBA" id="ARBA00022598"/>
    </source>
</evidence>
<evidence type="ECO:0000256" key="3">
    <source>
        <dbReference type="ARBA" id="ARBA00022723"/>
    </source>
</evidence>
<evidence type="ECO:0000256" key="6">
    <source>
        <dbReference type="ARBA" id="ARBA00023211"/>
    </source>
</evidence>
<dbReference type="OMA" id="QTRGVEC"/>
<feature type="binding site" evidence="10">
    <location>
        <position position="267"/>
    </location>
    <ligand>
        <name>Mn(2+)</name>
        <dbReference type="ChEBI" id="CHEBI:29035"/>
        <label>1</label>
    </ligand>
</feature>
<proteinExistence type="predicted"/>
<feature type="binding site" evidence="9">
    <location>
        <begin position="487"/>
        <end position="490"/>
    </location>
    <ligand>
        <name>GMP</name>
        <dbReference type="ChEBI" id="CHEBI:58115"/>
    </ligand>
</feature>
<dbReference type="RefSeq" id="XP_005794048.1">
    <property type="nucleotide sequence ID" value="XM_005793991.1"/>
</dbReference>
<protein>
    <recommendedName>
        <fullName evidence="1">3'-phosphate/5'-hydroxy nucleic acid ligase</fullName>
        <ecNumber evidence="1">6.5.1.8</ecNumber>
    </recommendedName>
</protein>
<evidence type="ECO:0000313" key="12">
    <source>
        <dbReference type="EnsemblProtists" id="EOD41619"/>
    </source>
</evidence>
<dbReference type="STRING" id="2903.R1G730"/>
<dbReference type="PaxDb" id="2903-EOD41619"/>
<dbReference type="SUPFAM" id="SSF103365">
    <property type="entry name" value="Hypothetical protein PH1602"/>
    <property type="match status" value="2"/>
</dbReference>
<evidence type="ECO:0000256" key="7">
    <source>
        <dbReference type="ARBA" id="ARBA00047746"/>
    </source>
</evidence>
<dbReference type="HOGENOM" id="CLU_022279_0_0_1"/>
<dbReference type="GO" id="GO:0003972">
    <property type="term" value="F:RNA ligase (ATP) activity"/>
    <property type="evidence" value="ECO:0007669"/>
    <property type="project" value="TreeGrafter"/>
</dbReference>
<dbReference type="KEGG" id="ehx:EMIHUDRAFT_194002"/>
<dbReference type="EnsemblProtists" id="EOD41619">
    <property type="protein sequence ID" value="EOD41619"/>
    <property type="gene ID" value="EMIHUDRAFT_194002"/>
</dbReference>
<keyword evidence="13" id="KW-1185">Reference proteome</keyword>
<dbReference type="PANTHER" id="PTHR11118:SF1">
    <property type="entry name" value="RNA-SPLICING LIGASE RTCB HOMOLOG"/>
    <property type="match status" value="1"/>
</dbReference>
<feature type="binding site" evidence="10">
    <location>
        <position position="322"/>
    </location>
    <ligand>
        <name>Mn(2+)</name>
        <dbReference type="ChEBI" id="CHEBI:29035"/>
        <label>2</label>
    </ligand>
</feature>
<feature type="active site" description="GMP-histidine intermediate" evidence="8">
    <location>
        <position position="487"/>
    </location>
</feature>
<dbReference type="GO" id="GO:0006396">
    <property type="term" value="P:RNA processing"/>
    <property type="evidence" value="ECO:0007669"/>
    <property type="project" value="InterPro"/>
</dbReference>
<dbReference type="eggNOG" id="KOG3833">
    <property type="taxonomic scope" value="Eukaryota"/>
</dbReference>
<keyword evidence="5 9" id="KW-0342">GTP-binding</keyword>
<evidence type="ECO:0000256" key="11">
    <source>
        <dbReference type="SAM" id="MobiDB-lite"/>
    </source>
</evidence>
<feature type="compositionally biased region" description="Basic residues" evidence="11">
    <location>
        <begin position="319"/>
        <end position="330"/>
    </location>
</feature>
<evidence type="ECO:0000256" key="1">
    <source>
        <dbReference type="ARBA" id="ARBA00012726"/>
    </source>
</evidence>
<organism evidence="12 13">
    <name type="scientific">Emiliania huxleyi (strain CCMP1516)</name>
    <dbReference type="NCBI Taxonomy" id="280463"/>
    <lineage>
        <taxon>Eukaryota</taxon>
        <taxon>Haptista</taxon>
        <taxon>Haptophyta</taxon>
        <taxon>Prymnesiophyceae</taxon>
        <taxon>Isochrysidales</taxon>
        <taxon>Noelaerhabdaceae</taxon>
        <taxon>Emiliania</taxon>
    </lineage>
</organism>
<dbReference type="Proteomes" id="UP000013827">
    <property type="component" value="Unassembled WGS sequence"/>
</dbReference>
<evidence type="ECO:0000256" key="5">
    <source>
        <dbReference type="ARBA" id="ARBA00023134"/>
    </source>
</evidence>
<dbReference type="AlphaFoldDB" id="A0A0D3L0T4"/>